<dbReference type="OrthoDB" id="5864971at2759"/>
<dbReference type="GO" id="GO:0003723">
    <property type="term" value="F:RNA binding"/>
    <property type="evidence" value="ECO:0007669"/>
    <property type="project" value="UniProtKB-UniRule"/>
</dbReference>
<organism evidence="11 12">
    <name type="scientific">Caenorhabditis angaria</name>
    <dbReference type="NCBI Taxonomy" id="860376"/>
    <lineage>
        <taxon>Eukaryota</taxon>
        <taxon>Metazoa</taxon>
        <taxon>Ecdysozoa</taxon>
        <taxon>Nematoda</taxon>
        <taxon>Chromadorea</taxon>
        <taxon>Rhabditida</taxon>
        <taxon>Rhabditina</taxon>
        <taxon>Rhabditomorpha</taxon>
        <taxon>Rhabditoidea</taxon>
        <taxon>Rhabditidae</taxon>
        <taxon>Peloderinae</taxon>
        <taxon>Caenorhabditis</taxon>
    </lineage>
</organism>
<dbReference type="GO" id="GO:0008270">
    <property type="term" value="F:zinc ion binding"/>
    <property type="evidence" value="ECO:0007669"/>
    <property type="project" value="UniProtKB-KW"/>
</dbReference>
<evidence type="ECO:0000256" key="2">
    <source>
        <dbReference type="ARBA" id="ARBA00022490"/>
    </source>
</evidence>
<evidence type="ECO:0000259" key="10">
    <source>
        <dbReference type="PROSITE" id="PS51522"/>
    </source>
</evidence>
<dbReference type="GO" id="GO:0005737">
    <property type="term" value="C:cytoplasm"/>
    <property type="evidence" value="ECO:0007669"/>
    <property type="project" value="UniProtKB-SubCell"/>
</dbReference>
<protein>
    <recommendedName>
        <fullName evidence="10">Nanos-type domain-containing protein</fullName>
    </recommendedName>
</protein>
<evidence type="ECO:0000256" key="8">
    <source>
        <dbReference type="PROSITE-ProRule" id="PRU00855"/>
    </source>
</evidence>
<evidence type="ECO:0000313" key="12">
    <source>
        <dbReference type="Proteomes" id="UP001152747"/>
    </source>
</evidence>
<evidence type="ECO:0000256" key="3">
    <source>
        <dbReference type="ARBA" id="ARBA00022723"/>
    </source>
</evidence>
<keyword evidence="7 8" id="KW-0694">RNA-binding</keyword>
<evidence type="ECO:0000256" key="5">
    <source>
        <dbReference type="ARBA" id="ARBA00022833"/>
    </source>
</evidence>
<sequence>MNKLNLFSDRRNQPAAGNTGRRIDASLYNNMNRSSSVRLDVSQNSQTSPETSRAQQPRANCCSFCWNLVKIRYAEKNLPAPDKDSFGVWSSHSLAYQGSIKCPLLWFHSCKICGATESAAHTEKNCPNRRAYSNNNNNGNRKNM</sequence>
<comment type="subcellular location">
    <subcellularLocation>
        <location evidence="1">Cytoplasm</location>
    </subcellularLocation>
</comment>
<dbReference type="Gene3D" id="4.10.60.30">
    <property type="entry name" value="Nanos, RNA-binding domain"/>
    <property type="match status" value="1"/>
</dbReference>
<keyword evidence="4 8" id="KW-0863">Zinc-finger</keyword>
<dbReference type="PROSITE" id="PS51522">
    <property type="entry name" value="ZF_NANOS"/>
    <property type="match status" value="1"/>
</dbReference>
<keyword evidence="12" id="KW-1185">Reference proteome</keyword>
<comment type="caution">
    <text evidence="11">The sequence shown here is derived from an EMBL/GenBank/DDBJ whole genome shotgun (WGS) entry which is preliminary data.</text>
</comment>
<dbReference type="InterPro" id="IPR024161">
    <property type="entry name" value="Znf_nanos-typ"/>
</dbReference>
<evidence type="ECO:0000313" key="11">
    <source>
        <dbReference type="EMBL" id="CAI5453232.1"/>
    </source>
</evidence>
<keyword evidence="2" id="KW-0963">Cytoplasm</keyword>
<dbReference type="InterPro" id="IPR038129">
    <property type="entry name" value="Nanos_sf"/>
</dbReference>
<gene>
    <name evidence="11" type="ORF">CAMP_LOCUS15869</name>
</gene>
<evidence type="ECO:0000256" key="7">
    <source>
        <dbReference type="ARBA" id="ARBA00022884"/>
    </source>
</evidence>
<evidence type="ECO:0000256" key="4">
    <source>
        <dbReference type="ARBA" id="ARBA00022771"/>
    </source>
</evidence>
<dbReference type="EMBL" id="CANHGI010000005">
    <property type="protein sequence ID" value="CAI5453232.1"/>
    <property type="molecule type" value="Genomic_DNA"/>
</dbReference>
<feature type="domain" description="Nanos-type" evidence="10">
    <location>
        <begin position="61"/>
        <end position="128"/>
    </location>
</feature>
<dbReference type="GO" id="GO:0006417">
    <property type="term" value="P:regulation of translation"/>
    <property type="evidence" value="ECO:0007669"/>
    <property type="project" value="UniProtKB-UniRule"/>
</dbReference>
<keyword evidence="6 8" id="KW-0810">Translation regulation</keyword>
<accession>A0A9P1IZY1</accession>
<evidence type="ECO:0000256" key="9">
    <source>
        <dbReference type="SAM" id="MobiDB-lite"/>
    </source>
</evidence>
<keyword evidence="3" id="KW-0479">Metal-binding</keyword>
<feature type="region of interest" description="Disordered" evidence="9">
    <location>
        <begin position="1"/>
        <end position="24"/>
    </location>
</feature>
<evidence type="ECO:0000256" key="1">
    <source>
        <dbReference type="ARBA" id="ARBA00004496"/>
    </source>
</evidence>
<dbReference type="AlphaFoldDB" id="A0A9P1IZY1"/>
<dbReference type="Proteomes" id="UP001152747">
    <property type="component" value="Unassembled WGS sequence"/>
</dbReference>
<evidence type="ECO:0000256" key="6">
    <source>
        <dbReference type="ARBA" id="ARBA00022845"/>
    </source>
</evidence>
<dbReference type="Pfam" id="PF05741">
    <property type="entry name" value="zf-nanos"/>
    <property type="match status" value="1"/>
</dbReference>
<keyword evidence="5" id="KW-0862">Zinc</keyword>
<name>A0A9P1IZY1_9PELO</name>
<comment type="similarity">
    <text evidence="8">Belongs to the nanos family.</text>
</comment>
<reference evidence="11" key="1">
    <citation type="submission" date="2022-11" db="EMBL/GenBank/DDBJ databases">
        <authorList>
            <person name="Kikuchi T."/>
        </authorList>
    </citation>
    <scope>NUCLEOTIDE SEQUENCE</scope>
    <source>
        <strain evidence="11">PS1010</strain>
    </source>
</reference>
<dbReference type="InterPro" id="IPR008705">
    <property type="entry name" value="Nanos/Xcar2"/>
</dbReference>
<proteinExistence type="inferred from homology"/>
<dbReference type="PANTHER" id="PTHR12887">
    <property type="entry name" value="NANOS PROTEIN"/>
    <property type="match status" value="1"/>
</dbReference>